<keyword evidence="7" id="KW-0472">Membrane</keyword>
<feature type="transmembrane region" description="Helical" evidence="7">
    <location>
        <begin position="360"/>
        <end position="379"/>
    </location>
</feature>
<evidence type="ECO:0000256" key="3">
    <source>
        <dbReference type="ARBA" id="ARBA00022553"/>
    </source>
</evidence>
<feature type="transmembrane region" description="Helical" evidence="7">
    <location>
        <begin position="256"/>
        <end position="283"/>
    </location>
</feature>
<evidence type="ECO:0000256" key="5">
    <source>
        <dbReference type="ARBA" id="ARBA00022777"/>
    </source>
</evidence>
<feature type="transmembrane region" description="Helical" evidence="7">
    <location>
        <begin position="303"/>
        <end position="328"/>
    </location>
</feature>
<feature type="transmembrane region" description="Helical" evidence="7">
    <location>
        <begin position="216"/>
        <end position="235"/>
    </location>
</feature>
<dbReference type="Gene3D" id="1.10.287.130">
    <property type="match status" value="1"/>
</dbReference>
<dbReference type="InterPro" id="IPR036890">
    <property type="entry name" value="HATPase_C_sf"/>
</dbReference>
<dbReference type="EMBL" id="CP067420">
    <property type="protein sequence ID" value="QQP91481.1"/>
    <property type="molecule type" value="Genomic_DNA"/>
</dbReference>
<dbReference type="Gene3D" id="3.40.50.2300">
    <property type="match status" value="1"/>
</dbReference>
<dbReference type="InterPro" id="IPR003661">
    <property type="entry name" value="HisK_dim/P_dom"/>
</dbReference>
<dbReference type="SMART" id="SM00387">
    <property type="entry name" value="HATPase_c"/>
    <property type="match status" value="1"/>
</dbReference>
<comment type="catalytic activity">
    <reaction evidence="1">
        <text>ATP + protein L-histidine = ADP + protein N-phospho-L-histidine.</text>
        <dbReference type="EC" id="2.7.13.3"/>
    </reaction>
</comment>
<keyword evidence="3 6" id="KW-0597">Phosphoprotein</keyword>
<dbReference type="Pfam" id="PF00512">
    <property type="entry name" value="HisKA"/>
    <property type="match status" value="1"/>
</dbReference>
<dbReference type="InterPro" id="IPR003594">
    <property type="entry name" value="HATPase_dom"/>
</dbReference>
<dbReference type="PRINTS" id="PR00344">
    <property type="entry name" value="BCTRLSENSOR"/>
</dbReference>
<dbReference type="InterPro" id="IPR001789">
    <property type="entry name" value="Sig_transdc_resp-reg_receiver"/>
</dbReference>
<proteinExistence type="predicted"/>
<dbReference type="Pfam" id="PF00072">
    <property type="entry name" value="Response_reg"/>
    <property type="match status" value="1"/>
</dbReference>
<feature type="transmembrane region" description="Helical" evidence="7">
    <location>
        <begin position="43"/>
        <end position="67"/>
    </location>
</feature>
<feature type="modified residue" description="4-aspartylphosphate" evidence="6">
    <location>
        <position position="968"/>
    </location>
</feature>
<dbReference type="SMART" id="SM00448">
    <property type="entry name" value="REC"/>
    <property type="match status" value="1"/>
</dbReference>
<dbReference type="InterPro" id="IPR011006">
    <property type="entry name" value="CheY-like_superfamily"/>
</dbReference>
<dbReference type="SUPFAM" id="SSF55874">
    <property type="entry name" value="ATPase domain of HSP90 chaperone/DNA topoisomerase II/histidine kinase"/>
    <property type="match status" value="1"/>
</dbReference>
<dbReference type="Gene3D" id="1.10.4160.10">
    <property type="entry name" value="Hydantoin permease"/>
    <property type="match status" value="1"/>
</dbReference>
<keyword evidence="5" id="KW-0418">Kinase</keyword>
<keyword evidence="7" id="KW-1133">Transmembrane helix</keyword>
<feature type="transmembrane region" description="Helical" evidence="7">
    <location>
        <begin position="176"/>
        <end position="196"/>
    </location>
</feature>
<dbReference type="Gene3D" id="3.30.565.10">
    <property type="entry name" value="Histidine kinase-like ATPase, C-terminal domain"/>
    <property type="match status" value="1"/>
</dbReference>
<dbReference type="InterPro" id="IPR036097">
    <property type="entry name" value="HisK_dim/P_sf"/>
</dbReference>
<feature type="transmembrane region" description="Helical" evidence="7">
    <location>
        <begin position="427"/>
        <end position="450"/>
    </location>
</feature>
<dbReference type="CDD" id="cd16922">
    <property type="entry name" value="HATPase_EvgS-ArcB-TorS-like"/>
    <property type="match status" value="1"/>
</dbReference>
<feature type="transmembrane region" description="Helical" evidence="7">
    <location>
        <begin position="456"/>
        <end position="476"/>
    </location>
</feature>
<dbReference type="InterPro" id="IPR004358">
    <property type="entry name" value="Sig_transdc_His_kin-like_C"/>
</dbReference>
<feature type="transmembrane region" description="Helical" evidence="7">
    <location>
        <begin position="73"/>
        <end position="95"/>
    </location>
</feature>
<dbReference type="SMART" id="SM00388">
    <property type="entry name" value="HisKA"/>
    <property type="match status" value="1"/>
</dbReference>
<evidence type="ECO:0000313" key="11">
    <source>
        <dbReference type="Proteomes" id="UP000595197"/>
    </source>
</evidence>
<organism evidence="10 11">
    <name type="scientific">Skermanella cutis</name>
    <dbReference type="NCBI Taxonomy" id="2775420"/>
    <lineage>
        <taxon>Bacteria</taxon>
        <taxon>Pseudomonadati</taxon>
        <taxon>Pseudomonadota</taxon>
        <taxon>Alphaproteobacteria</taxon>
        <taxon>Rhodospirillales</taxon>
        <taxon>Azospirillaceae</taxon>
        <taxon>Skermanella</taxon>
    </lineage>
</organism>
<keyword evidence="11" id="KW-1185">Reference proteome</keyword>
<feature type="domain" description="Histidine kinase" evidence="8">
    <location>
        <begin position="679"/>
        <end position="896"/>
    </location>
</feature>
<feature type="transmembrane region" description="Helical" evidence="7">
    <location>
        <begin position="566"/>
        <end position="589"/>
    </location>
</feature>
<dbReference type="CDD" id="cd17546">
    <property type="entry name" value="REC_hyHK_CKI1_RcsC-like"/>
    <property type="match status" value="1"/>
</dbReference>
<feature type="transmembrane region" description="Helical" evidence="7">
    <location>
        <begin position="385"/>
        <end position="406"/>
    </location>
</feature>
<protein>
    <recommendedName>
        <fullName evidence="2">histidine kinase</fullName>
        <ecNumber evidence="2">2.7.13.3</ecNumber>
    </recommendedName>
</protein>
<dbReference type="PROSITE" id="PS50110">
    <property type="entry name" value="RESPONSE_REGULATORY"/>
    <property type="match status" value="1"/>
</dbReference>
<dbReference type="SUPFAM" id="SSF47384">
    <property type="entry name" value="Homodimeric domain of signal transducing histidine kinase"/>
    <property type="match status" value="1"/>
</dbReference>
<dbReference type="InterPro" id="IPR005467">
    <property type="entry name" value="His_kinase_dom"/>
</dbReference>
<evidence type="ECO:0000256" key="1">
    <source>
        <dbReference type="ARBA" id="ARBA00000085"/>
    </source>
</evidence>
<evidence type="ECO:0000256" key="7">
    <source>
        <dbReference type="SAM" id="Phobius"/>
    </source>
</evidence>
<dbReference type="Proteomes" id="UP000595197">
    <property type="component" value="Chromosome"/>
</dbReference>
<evidence type="ECO:0000259" key="9">
    <source>
        <dbReference type="PROSITE" id="PS50110"/>
    </source>
</evidence>
<dbReference type="PANTHER" id="PTHR43047:SF72">
    <property type="entry name" value="OSMOSENSING HISTIDINE PROTEIN KINASE SLN1"/>
    <property type="match status" value="1"/>
</dbReference>
<gene>
    <name evidence="10" type="ORF">IGS68_09865</name>
</gene>
<dbReference type="SUPFAM" id="SSF52172">
    <property type="entry name" value="CheY-like"/>
    <property type="match status" value="1"/>
</dbReference>
<evidence type="ECO:0000256" key="6">
    <source>
        <dbReference type="PROSITE-ProRule" id="PRU00169"/>
    </source>
</evidence>
<feature type="transmembrane region" description="Helical" evidence="7">
    <location>
        <begin position="107"/>
        <end position="132"/>
    </location>
</feature>
<name>A0ABX7BAT7_9PROT</name>
<dbReference type="RefSeq" id="WP_201079445.1">
    <property type="nucleotide sequence ID" value="NZ_CP067420.1"/>
</dbReference>
<dbReference type="EC" id="2.7.13.3" evidence="2"/>
<evidence type="ECO:0000313" key="10">
    <source>
        <dbReference type="EMBL" id="QQP91481.1"/>
    </source>
</evidence>
<reference evidence="10" key="1">
    <citation type="submission" date="2021-02" db="EMBL/GenBank/DDBJ databases">
        <title>Skermanella TT6 skin isolate.</title>
        <authorList>
            <person name="Lee K."/>
            <person name="Ganzorig M."/>
        </authorList>
    </citation>
    <scope>NUCLEOTIDE SEQUENCE</scope>
    <source>
        <strain evidence="10">TT6</strain>
    </source>
</reference>
<dbReference type="PANTHER" id="PTHR43047">
    <property type="entry name" value="TWO-COMPONENT HISTIDINE PROTEIN KINASE"/>
    <property type="match status" value="1"/>
</dbReference>
<feature type="transmembrane region" description="Helical" evidence="7">
    <location>
        <begin position="144"/>
        <end position="164"/>
    </location>
</feature>
<dbReference type="PROSITE" id="PS50109">
    <property type="entry name" value="HIS_KIN"/>
    <property type="match status" value="1"/>
</dbReference>
<sequence length="1129" mass="122845">MAALQKIVRVRRTYNQWVANQTLEDFALRFTAKGARRWSALRVANTALGAISFLALEAIGGTVTLNYGFTNAMAAILAVGLLIFITAVPISYYAARYGVDIDLLTRGAGFGYIGSTITSLIYASFTFIFFAIEAAIMALALEMGFGIPLSAGYLISSLVVIPLVTHGITFISRFQLWTQPVWVVLHVLPFVFIAIHQSNGLREWTGYSGLVGAPDGSFDLLLFGAASGVIFALIAQIGEQVDFLRFMPVRRRGNRVAWWTSLLSAGPGWIVLGMIKLAAGSFLAVLAVGQGMSVEQAAEPTRMYLVAFGHMFTSADMALFAMVAFVVVSQIKINVTNSYAGSIAWSNFFSRLTHSHPGRVIWLVFNVAIAFLLMAVGIYKALEQILGLYSVVAVSWVGAIVADLLINKPLKLSPPIIEFKRAHLYDINPVGVGSMLLGVLASALAFTGLLGATVQALAPFVALAVPFAAAPLIAWATGGKYYIARSSAGLLPATPTIRCVICEHMFEREDMAFCPAYSGAICSLCCSLDARCHDVCKPQSRMPEQVLGWLRLALPERMVDRVNSRLGHYLGLLALFGLIIGLILTVIYHQAVLNDDAHRDTIAGIFWNLFFILMIITGVATWLFVLAQESRKVAQEETVRQTNLLMQEIEAHERTDAELQKAKEVAEAANLAKSRYVVGMSHELRSPLNAIFGYAQLLEADQTIPPRRRDAIKVIRRSSEHLSSLIEGLLDISKIEAGRLRLNRDEVHLVEFLNQIVDMFRLQATAKGIEFVFDRPDTLPLVVHTDAKRLRQILINLLSNAIKFTPGGFIALRIRYRSQVADIEVEDSGIGILPDDLGRIFEPFVRGQQAGARMTPGTGLGLTITKLLTEIMGGEISVSSAAGKGSVFRVKLLLSEVRRPGRLAPVARNITGYAGPRRTVLVADDDPDHRDLVTDILGPLGFIVFTVTDGAACVASAREIQPDLVLMDISMPGINGRDAARLLRRSGEAKARIIMISANAAEGRAEPGAEEDGGTAHDGYLEKPITIPALLDAIRAVLGLDWVHDASVEPAEPTRAGFPPDTVPGRGHLDDLRQLGRIGYVRGIKTKLDEIEVKSPECGPFVSHMKSLVNDLALDDYMRTLEALDGHAG</sequence>
<evidence type="ECO:0000256" key="2">
    <source>
        <dbReference type="ARBA" id="ARBA00012438"/>
    </source>
</evidence>
<dbReference type="CDD" id="cd00082">
    <property type="entry name" value="HisKA"/>
    <property type="match status" value="1"/>
</dbReference>
<feature type="domain" description="Response regulatory" evidence="9">
    <location>
        <begin position="919"/>
        <end position="1038"/>
    </location>
</feature>
<evidence type="ECO:0000259" key="8">
    <source>
        <dbReference type="PROSITE" id="PS50109"/>
    </source>
</evidence>
<keyword evidence="7" id="KW-0812">Transmembrane</keyword>
<dbReference type="Pfam" id="PF02518">
    <property type="entry name" value="HATPase_c"/>
    <property type="match status" value="1"/>
</dbReference>
<keyword evidence="4" id="KW-0808">Transferase</keyword>
<evidence type="ECO:0000256" key="4">
    <source>
        <dbReference type="ARBA" id="ARBA00022679"/>
    </source>
</evidence>
<feature type="transmembrane region" description="Helical" evidence="7">
    <location>
        <begin position="601"/>
        <end position="625"/>
    </location>
</feature>
<accession>A0ABX7BAT7</accession>